<dbReference type="PANTHER" id="PTHR43773">
    <property type="entry name" value="MAGNESIUM TRANSPORTER MGTE"/>
    <property type="match status" value="1"/>
</dbReference>
<evidence type="ECO:0000259" key="2">
    <source>
        <dbReference type="PROSITE" id="PS51371"/>
    </source>
</evidence>
<dbReference type="Pfam" id="PF03448">
    <property type="entry name" value="MgtE_N"/>
    <property type="match status" value="1"/>
</dbReference>
<dbReference type="GO" id="GO:0015095">
    <property type="term" value="F:magnesium ion transmembrane transporter activity"/>
    <property type="evidence" value="ECO:0007669"/>
    <property type="project" value="InterPro"/>
</dbReference>
<dbReference type="InterPro" id="IPR006668">
    <property type="entry name" value="Mg_transptr_MgtE_intracell_dom"/>
</dbReference>
<dbReference type="EMBL" id="FWXH01000025">
    <property type="protein sequence ID" value="SMC28452.1"/>
    <property type="molecule type" value="Genomic_DNA"/>
</dbReference>
<accession>A0A1W1XX60</accession>
<gene>
    <name evidence="3" type="ORF">SAMN02745134_03527</name>
</gene>
<dbReference type="Pfam" id="PF00571">
    <property type="entry name" value="CBS"/>
    <property type="match status" value="2"/>
</dbReference>
<dbReference type="GO" id="GO:0016020">
    <property type="term" value="C:membrane"/>
    <property type="evidence" value="ECO:0007669"/>
    <property type="project" value="InterPro"/>
</dbReference>
<name>A0A1W1XX60_9CLOT</name>
<keyword evidence="4" id="KW-1185">Reference proteome</keyword>
<dbReference type="AlphaFoldDB" id="A0A1W1XX60"/>
<dbReference type="SMART" id="SM00924">
    <property type="entry name" value="MgtE_N"/>
    <property type="match status" value="1"/>
</dbReference>
<dbReference type="InterPro" id="IPR046342">
    <property type="entry name" value="CBS_dom_sf"/>
</dbReference>
<dbReference type="OrthoDB" id="9790355at2"/>
<feature type="domain" description="CBS" evidence="2">
    <location>
        <begin position="287"/>
        <end position="349"/>
    </location>
</feature>
<evidence type="ECO:0000256" key="1">
    <source>
        <dbReference type="PROSITE-ProRule" id="PRU00703"/>
    </source>
</evidence>
<dbReference type="STRING" id="1121291.SAMN02745134_03527"/>
<dbReference type="InterPro" id="IPR038076">
    <property type="entry name" value="MgtE_N_sf"/>
</dbReference>
<dbReference type="SMART" id="SM00116">
    <property type="entry name" value="CBS"/>
    <property type="match status" value="2"/>
</dbReference>
<dbReference type="Proteomes" id="UP000192468">
    <property type="component" value="Unassembled WGS sequence"/>
</dbReference>
<keyword evidence="1" id="KW-0129">CBS domain</keyword>
<evidence type="ECO:0000313" key="4">
    <source>
        <dbReference type="Proteomes" id="UP000192468"/>
    </source>
</evidence>
<feature type="domain" description="CBS" evidence="2">
    <location>
        <begin position="351"/>
        <end position="407"/>
    </location>
</feature>
<evidence type="ECO:0000313" key="3">
    <source>
        <dbReference type="EMBL" id="SMC28452.1"/>
    </source>
</evidence>
<dbReference type="CDD" id="cd04606">
    <property type="entry name" value="CBS_pair_Mg_transporter"/>
    <property type="match status" value="1"/>
</dbReference>
<dbReference type="PROSITE" id="PS51371">
    <property type="entry name" value="CBS"/>
    <property type="match status" value="2"/>
</dbReference>
<dbReference type="SUPFAM" id="SSF54631">
    <property type="entry name" value="CBS-domain pair"/>
    <property type="match status" value="1"/>
</dbReference>
<dbReference type="InterPro" id="IPR006669">
    <property type="entry name" value="MgtE_transporter"/>
</dbReference>
<dbReference type="Gene3D" id="1.25.60.10">
    <property type="entry name" value="MgtE N-terminal domain-like"/>
    <property type="match status" value="1"/>
</dbReference>
<dbReference type="PANTHER" id="PTHR43773:SF1">
    <property type="entry name" value="MAGNESIUM TRANSPORTER MGTE"/>
    <property type="match status" value="1"/>
</dbReference>
<dbReference type="InterPro" id="IPR000644">
    <property type="entry name" value="CBS_dom"/>
</dbReference>
<dbReference type="RefSeq" id="WP_084117523.1">
    <property type="nucleotide sequence ID" value="NZ_FWXH01000025.1"/>
</dbReference>
<sequence length="409" mass="46653">MEMNSFYLSRVLGSKVFNKDREILGKIKDIGVINKLKNPRVEAIKVKTSKGILNLKWKDVFVEKENGQYVMTINKIEEIDLDDVMFLGQHVLDKQIIDVNGRKVVRVNDIRLLNHGSSVFVVAADIGTEGILRRIGIAKPIVRMGFKISSKLILWNDVETIFRANENIMLSKTYNKLSILHPSDLADIIEDFDENTGMMIFSSLDNAKAADVLEEMEEDKQLNFIKSLDTDKAADILEEMPADEAADILDGLSELKAEELLNNMEKEASEEVRGLLEYESDEVGSLMSTEIVALKYDLKVEKAISILRGMRPNEDEMYYIYVVNNRNRLKGVISLRDIIVADPNESLEKIMNKEFPYIYDKDDLHDLIKIISKYNLMAIPVTDIDKNLIGNVIINDIVYEMLKKNKRIG</sequence>
<protein>
    <submittedName>
        <fullName evidence="3">CBS domain-containing protein</fullName>
    </submittedName>
</protein>
<dbReference type="Gene3D" id="3.10.580.10">
    <property type="entry name" value="CBS-domain"/>
    <property type="match status" value="1"/>
</dbReference>
<organism evidence="3 4">
    <name type="scientific">Clostridium acidisoli DSM 12555</name>
    <dbReference type="NCBI Taxonomy" id="1121291"/>
    <lineage>
        <taxon>Bacteria</taxon>
        <taxon>Bacillati</taxon>
        <taxon>Bacillota</taxon>
        <taxon>Clostridia</taxon>
        <taxon>Eubacteriales</taxon>
        <taxon>Clostridiaceae</taxon>
        <taxon>Clostridium</taxon>
    </lineage>
</organism>
<dbReference type="SUPFAM" id="SSF158791">
    <property type="entry name" value="MgtE N-terminal domain-like"/>
    <property type="match status" value="1"/>
</dbReference>
<reference evidence="3 4" key="1">
    <citation type="submission" date="2017-04" db="EMBL/GenBank/DDBJ databases">
        <authorList>
            <person name="Afonso C.L."/>
            <person name="Miller P.J."/>
            <person name="Scott M.A."/>
            <person name="Spackman E."/>
            <person name="Goraichik I."/>
            <person name="Dimitrov K.M."/>
            <person name="Suarez D.L."/>
            <person name="Swayne D.E."/>
        </authorList>
    </citation>
    <scope>NUCLEOTIDE SEQUENCE [LARGE SCALE GENOMIC DNA]</scope>
    <source>
        <strain evidence="3 4">DSM 12555</strain>
    </source>
</reference>
<proteinExistence type="predicted"/>